<dbReference type="Proteomes" id="UP001500051">
    <property type="component" value="Unassembled WGS sequence"/>
</dbReference>
<dbReference type="SMART" id="SM00866">
    <property type="entry name" value="UTRA"/>
    <property type="match status" value="1"/>
</dbReference>
<keyword evidence="3" id="KW-0804">Transcription</keyword>
<dbReference type="InterPro" id="IPR028978">
    <property type="entry name" value="Chorismate_lyase_/UTRA_dom_sf"/>
</dbReference>
<dbReference type="Gene3D" id="3.40.1410.10">
    <property type="entry name" value="Chorismate lyase-like"/>
    <property type="match status" value="1"/>
</dbReference>
<dbReference type="Gene3D" id="1.10.10.10">
    <property type="entry name" value="Winged helix-like DNA-binding domain superfamily/Winged helix DNA-binding domain"/>
    <property type="match status" value="1"/>
</dbReference>
<evidence type="ECO:0000256" key="3">
    <source>
        <dbReference type="ARBA" id="ARBA00023163"/>
    </source>
</evidence>
<evidence type="ECO:0000313" key="5">
    <source>
        <dbReference type="EMBL" id="GAA3720039.1"/>
    </source>
</evidence>
<proteinExistence type="predicted"/>
<dbReference type="PANTHER" id="PTHR44846">
    <property type="entry name" value="MANNOSYL-D-GLYCERATE TRANSPORT/METABOLISM SYSTEM REPRESSOR MNGR-RELATED"/>
    <property type="match status" value="1"/>
</dbReference>
<dbReference type="PRINTS" id="PR00035">
    <property type="entry name" value="HTHGNTR"/>
</dbReference>
<sequence length="235" mass="26023">MTDAVRVPKYYQLKGELLRLIEGAAVGAVLPTERDLADRFAVSRTTVRQAIAELVVEGRLERTQGSGTYVSEPKVIQLRQLSSFTEDIGGRRDDARSEVLDISRVPVDAETARALDVAVGTKVQRVERLRIVSDEPIAHEVAHLIGAYPRLAAELARRGSLYRTLNEAYGIELTDAEDAIETALASPGEAQLLGVDTGLPMLLIRRTAWAGARPVEHTRSVFRGDRFRFVARHRR</sequence>
<evidence type="ECO:0000313" key="6">
    <source>
        <dbReference type="Proteomes" id="UP001500051"/>
    </source>
</evidence>
<reference evidence="6" key="1">
    <citation type="journal article" date="2019" name="Int. J. Syst. Evol. Microbiol.">
        <title>The Global Catalogue of Microorganisms (GCM) 10K type strain sequencing project: providing services to taxonomists for standard genome sequencing and annotation.</title>
        <authorList>
            <consortium name="The Broad Institute Genomics Platform"/>
            <consortium name="The Broad Institute Genome Sequencing Center for Infectious Disease"/>
            <person name="Wu L."/>
            <person name="Ma J."/>
        </authorList>
    </citation>
    <scope>NUCLEOTIDE SEQUENCE [LARGE SCALE GENOMIC DNA]</scope>
    <source>
        <strain evidence="6">JCM 16548</strain>
    </source>
</reference>
<dbReference type="SMART" id="SM00345">
    <property type="entry name" value="HTH_GNTR"/>
    <property type="match status" value="1"/>
</dbReference>
<dbReference type="Pfam" id="PF07702">
    <property type="entry name" value="UTRA"/>
    <property type="match status" value="1"/>
</dbReference>
<dbReference type="InterPro" id="IPR000524">
    <property type="entry name" value="Tscrpt_reg_HTH_GntR"/>
</dbReference>
<evidence type="ECO:0000259" key="4">
    <source>
        <dbReference type="PROSITE" id="PS50949"/>
    </source>
</evidence>
<gene>
    <name evidence="5" type="ORF">GCM10022204_45190</name>
</gene>
<organism evidence="5 6">
    <name type="scientific">Microlunatus aurantiacus</name>
    <dbReference type="NCBI Taxonomy" id="446786"/>
    <lineage>
        <taxon>Bacteria</taxon>
        <taxon>Bacillati</taxon>
        <taxon>Actinomycetota</taxon>
        <taxon>Actinomycetes</taxon>
        <taxon>Propionibacteriales</taxon>
        <taxon>Propionibacteriaceae</taxon>
        <taxon>Microlunatus</taxon>
    </lineage>
</organism>
<keyword evidence="2" id="KW-0238">DNA-binding</keyword>
<keyword evidence="6" id="KW-1185">Reference proteome</keyword>
<dbReference type="RefSeq" id="WP_344814732.1">
    <property type="nucleotide sequence ID" value="NZ_BAAAYX010000035.1"/>
</dbReference>
<evidence type="ECO:0000256" key="1">
    <source>
        <dbReference type="ARBA" id="ARBA00023015"/>
    </source>
</evidence>
<evidence type="ECO:0000256" key="2">
    <source>
        <dbReference type="ARBA" id="ARBA00023125"/>
    </source>
</evidence>
<protein>
    <submittedName>
        <fullName evidence="5">GntR family transcriptional regulator</fullName>
    </submittedName>
</protein>
<dbReference type="PANTHER" id="PTHR44846:SF1">
    <property type="entry name" value="MANNOSYL-D-GLYCERATE TRANSPORT_METABOLISM SYSTEM REPRESSOR MNGR-RELATED"/>
    <property type="match status" value="1"/>
</dbReference>
<dbReference type="InterPro" id="IPR050679">
    <property type="entry name" value="Bact_HTH_transcr_reg"/>
</dbReference>
<dbReference type="InterPro" id="IPR011663">
    <property type="entry name" value="UTRA"/>
</dbReference>
<comment type="caution">
    <text evidence="5">The sequence shown here is derived from an EMBL/GenBank/DDBJ whole genome shotgun (WGS) entry which is preliminary data.</text>
</comment>
<dbReference type="SUPFAM" id="SSF46785">
    <property type="entry name" value="Winged helix' DNA-binding domain"/>
    <property type="match status" value="1"/>
</dbReference>
<dbReference type="SUPFAM" id="SSF64288">
    <property type="entry name" value="Chorismate lyase-like"/>
    <property type="match status" value="1"/>
</dbReference>
<accession>A0ABP7ELK2</accession>
<name>A0ABP7ELK2_9ACTN</name>
<dbReference type="InterPro" id="IPR036388">
    <property type="entry name" value="WH-like_DNA-bd_sf"/>
</dbReference>
<dbReference type="InterPro" id="IPR036390">
    <property type="entry name" value="WH_DNA-bd_sf"/>
</dbReference>
<feature type="domain" description="HTH gntR-type" evidence="4">
    <location>
        <begin position="7"/>
        <end position="73"/>
    </location>
</feature>
<dbReference type="PROSITE" id="PS50949">
    <property type="entry name" value="HTH_GNTR"/>
    <property type="match status" value="1"/>
</dbReference>
<dbReference type="Pfam" id="PF00392">
    <property type="entry name" value="GntR"/>
    <property type="match status" value="1"/>
</dbReference>
<dbReference type="CDD" id="cd07377">
    <property type="entry name" value="WHTH_GntR"/>
    <property type="match status" value="1"/>
</dbReference>
<dbReference type="EMBL" id="BAAAYX010000035">
    <property type="protein sequence ID" value="GAA3720039.1"/>
    <property type="molecule type" value="Genomic_DNA"/>
</dbReference>
<keyword evidence="1" id="KW-0805">Transcription regulation</keyword>